<evidence type="ECO:0000256" key="2">
    <source>
        <dbReference type="SAM" id="Phobius"/>
    </source>
</evidence>
<dbReference type="EMBL" id="BAAAZY010000011">
    <property type="protein sequence ID" value="GAA4064469.1"/>
    <property type="molecule type" value="Genomic_DNA"/>
</dbReference>
<proteinExistence type="predicted"/>
<dbReference type="InterPro" id="IPR001466">
    <property type="entry name" value="Beta-lactam-related"/>
</dbReference>
<evidence type="ECO:0000256" key="1">
    <source>
        <dbReference type="SAM" id="MobiDB-lite"/>
    </source>
</evidence>
<dbReference type="PANTHER" id="PTHR46825">
    <property type="entry name" value="D-ALANYL-D-ALANINE-CARBOXYPEPTIDASE/ENDOPEPTIDASE AMPH"/>
    <property type="match status" value="1"/>
</dbReference>
<keyword evidence="2" id="KW-0812">Transmembrane</keyword>
<dbReference type="SUPFAM" id="SSF56601">
    <property type="entry name" value="beta-lactamase/transpeptidase-like"/>
    <property type="match status" value="1"/>
</dbReference>
<evidence type="ECO:0000313" key="6">
    <source>
        <dbReference type="Proteomes" id="UP001499984"/>
    </source>
</evidence>
<name>A0ABP7VCR5_9ACTN</name>
<reference evidence="6" key="1">
    <citation type="journal article" date="2019" name="Int. J. Syst. Evol. Microbiol.">
        <title>The Global Catalogue of Microorganisms (GCM) 10K type strain sequencing project: providing services to taxonomists for standard genome sequencing and annotation.</title>
        <authorList>
            <consortium name="The Broad Institute Genomics Platform"/>
            <consortium name="The Broad Institute Genome Sequencing Center for Infectious Disease"/>
            <person name="Wu L."/>
            <person name="Ma J."/>
        </authorList>
    </citation>
    <scope>NUCLEOTIDE SEQUENCE [LARGE SCALE GENOMIC DNA]</scope>
    <source>
        <strain evidence="6">JCM 16925</strain>
    </source>
</reference>
<feature type="transmembrane region" description="Helical" evidence="2">
    <location>
        <begin position="478"/>
        <end position="504"/>
    </location>
</feature>
<dbReference type="Pfam" id="PF00144">
    <property type="entry name" value="Beta-lactamase"/>
    <property type="match status" value="1"/>
</dbReference>
<keyword evidence="5" id="KW-0378">Hydrolase</keyword>
<keyword evidence="2" id="KW-1133">Transmembrane helix</keyword>
<evidence type="ECO:0000313" key="5">
    <source>
        <dbReference type="EMBL" id="GAA4064469.1"/>
    </source>
</evidence>
<dbReference type="GO" id="GO:0016787">
    <property type="term" value="F:hydrolase activity"/>
    <property type="evidence" value="ECO:0007669"/>
    <property type="project" value="UniProtKB-KW"/>
</dbReference>
<protein>
    <submittedName>
        <fullName evidence="5">Serine hydrolase domain-containing protein</fullName>
    </submittedName>
</protein>
<feature type="chain" id="PRO_5045038540" evidence="3">
    <location>
        <begin position="36"/>
        <end position="550"/>
    </location>
</feature>
<feature type="transmembrane region" description="Helical" evidence="2">
    <location>
        <begin position="446"/>
        <end position="466"/>
    </location>
</feature>
<comment type="caution">
    <text evidence="5">The sequence shown here is derived from an EMBL/GenBank/DDBJ whole genome shotgun (WGS) entry which is preliminary data.</text>
</comment>
<dbReference type="Gene3D" id="3.40.710.10">
    <property type="entry name" value="DD-peptidase/beta-lactamase superfamily"/>
    <property type="match status" value="1"/>
</dbReference>
<keyword evidence="6" id="KW-1185">Reference proteome</keyword>
<feature type="transmembrane region" description="Helical" evidence="2">
    <location>
        <begin position="407"/>
        <end position="425"/>
    </location>
</feature>
<feature type="signal peptide" evidence="3">
    <location>
        <begin position="1"/>
        <end position="35"/>
    </location>
</feature>
<keyword evidence="2" id="KW-0472">Membrane</keyword>
<gene>
    <name evidence="5" type="ORF">GCM10022233_43400</name>
</gene>
<feature type="region of interest" description="Disordered" evidence="1">
    <location>
        <begin position="513"/>
        <end position="550"/>
    </location>
</feature>
<dbReference type="InterPro" id="IPR012338">
    <property type="entry name" value="Beta-lactam/transpept-like"/>
</dbReference>
<keyword evidence="3" id="KW-0732">Signal</keyword>
<dbReference type="RefSeq" id="WP_345015168.1">
    <property type="nucleotide sequence ID" value="NZ_BAAAZY010000011.1"/>
</dbReference>
<feature type="domain" description="Beta-lactamase-related" evidence="4">
    <location>
        <begin position="60"/>
        <end position="374"/>
    </location>
</feature>
<sequence length="550" mass="58406">MNINMNMKLFTVHAGTRRRLGTVAAALGIAIAATAVPASSATQSTSTASTTTATLDPASIDRFVRDYLEQTRLPGAVVAVTKGDRVVHTAGYGHTAAGQAMTERTRLPVASLSKSMTALAVMQLVEAGEVDLDQPVRRYLPEFTMADGRSQEITVRQVLTQTSGMADSAYPDLTRAQPHSLQEAVAAMREAHLATAPGTGYRYHNPNYFVAARLVEVVSGQPFADYLSAKLFDPLHMTHTASVDTTTEMPDQARGYVRAYGTTFSRAHPRWFTAGGHGVVTTADDLSQWLIAQNNQGVSADGRRIATARTIRLTHTPPKVPGDTDYAMGWARYRHGDGTEEIQHNGQLLTHNSTATLLPDDKVGIAVVTNTGLISGDDAAQITLGLVDLARGKSPEVAKPFSMTADWVLAALTLLAAGLGVRGVLRARRWARHTARRPWWRTALRLLPQALPVLLLTQLASLLGLLMNRSGTFAQATYAWPALVVCAAAGALASTSVVTARALALFRQRQQPRHGAGAGAGAGGDEGDTPLGAGDPESAAPLKIESASPC</sequence>
<dbReference type="PANTHER" id="PTHR46825:SF9">
    <property type="entry name" value="BETA-LACTAMASE-RELATED DOMAIN-CONTAINING PROTEIN"/>
    <property type="match status" value="1"/>
</dbReference>
<dbReference type="Proteomes" id="UP001499984">
    <property type="component" value="Unassembled WGS sequence"/>
</dbReference>
<dbReference type="InterPro" id="IPR050491">
    <property type="entry name" value="AmpC-like"/>
</dbReference>
<accession>A0ABP7VCR5</accession>
<evidence type="ECO:0000259" key="4">
    <source>
        <dbReference type="Pfam" id="PF00144"/>
    </source>
</evidence>
<organism evidence="5 6">
    <name type="scientific">Streptomyces shaanxiensis</name>
    <dbReference type="NCBI Taxonomy" id="653357"/>
    <lineage>
        <taxon>Bacteria</taxon>
        <taxon>Bacillati</taxon>
        <taxon>Actinomycetota</taxon>
        <taxon>Actinomycetes</taxon>
        <taxon>Kitasatosporales</taxon>
        <taxon>Streptomycetaceae</taxon>
        <taxon>Streptomyces</taxon>
    </lineage>
</organism>
<evidence type="ECO:0000256" key="3">
    <source>
        <dbReference type="SAM" id="SignalP"/>
    </source>
</evidence>